<sequence length="92" mass="10033">MRAPVGRGVCASSRESPYRDPRRQIVSIMSVSTSRHETARALERSPDQPYSASGLGSWSLNGISSVTDTAPKRCANWLVDIDRLALPALDFS</sequence>
<protein>
    <submittedName>
        <fullName evidence="1">Uncharacterized protein</fullName>
    </submittedName>
</protein>
<dbReference type="Proteomes" id="UP000218231">
    <property type="component" value="Unassembled WGS sequence"/>
</dbReference>
<keyword evidence="2" id="KW-1185">Reference proteome</keyword>
<gene>
    <name evidence="1" type="ORF">WR25_23695</name>
</gene>
<evidence type="ECO:0000313" key="2">
    <source>
        <dbReference type="Proteomes" id="UP000218231"/>
    </source>
</evidence>
<reference evidence="1 2" key="1">
    <citation type="journal article" date="2017" name="Curr. Biol.">
        <title>Genome architecture and evolution of a unichromosomal asexual nematode.</title>
        <authorList>
            <person name="Fradin H."/>
            <person name="Zegar C."/>
            <person name="Gutwein M."/>
            <person name="Lucas J."/>
            <person name="Kovtun M."/>
            <person name="Corcoran D."/>
            <person name="Baugh L.R."/>
            <person name="Kiontke K."/>
            <person name="Gunsalus K."/>
            <person name="Fitch D.H."/>
            <person name="Piano F."/>
        </authorList>
    </citation>
    <scope>NUCLEOTIDE SEQUENCE [LARGE SCALE GENOMIC DNA]</scope>
    <source>
        <strain evidence="1">PF1309</strain>
    </source>
</reference>
<organism evidence="1 2">
    <name type="scientific">Diploscapter pachys</name>
    <dbReference type="NCBI Taxonomy" id="2018661"/>
    <lineage>
        <taxon>Eukaryota</taxon>
        <taxon>Metazoa</taxon>
        <taxon>Ecdysozoa</taxon>
        <taxon>Nematoda</taxon>
        <taxon>Chromadorea</taxon>
        <taxon>Rhabditida</taxon>
        <taxon>Rhabditina</taxon>
        <taxon>Rhabditomorpha</taxon>
        <taxon>Rhabditoidea</taxon>
        <taxon>Rhabditidae</taxon>
        <taxon>Diploscapter</taxon>
    </lineage>
</organism>
<proteinExistence type="predicted"/>
<accession>A0A2A2M4B5</accession>
<evidence type="ECO:0000313" key="1">
    <source>
        <dbReference type="EMBL" id="PAV93296.1"/>
    </source>
</evidence>
<dbReference type="EMBL" id="LIAE01005499">
    <property type="protein sequence ID" value="PAV93296.1"/>
    <property type="molecule type" value="Genomic_DNA"/>
</dbReference>
<name>A0A2A2M4B5_9BILA</name>
<dbReference type="AlphaFoldDB" id="A0A2A2M4B5"/>
<comment type="caution">
    <text evidence="1">The sequence shown here is derived from an EMBL/GenBank/DDBJ whole genome shotgun (WGS) entry which is preliminary data.</text>
</comment>